<protein>
    <submittedName>
        <fullName evidence="1">Uncharacterized protein</fullName>
    </submittedName>
</protein>
<gene>
    <name evidence="1" type="ORF">AM588_10011209</name>
</gene>
<organism evidence="1 2">
    <name type="scientific">Phytophthora nicotianae</name>
    <name type="common">Potato buckeye rot agent</name>
    <name type="synonym">Phytophthora parasitica</name>
    <dbReference type="NCBI Taxonomy" id="4792"/>
    <lineage>
        <taxon>Eukaryota</taxon>
        <taxon>Sar</taxon>
        <taxon>Stramenopiles</taxon>
        <taxon>Oomycota</taxon>
        <taxon>Peronosporomycetes</taxon>
        <taxon>Peronosporales</taxon>
        <taxon>Peronosporaceae</taxon>
        <taxon>Phytophthora</taxon>
    </lineage>
</organism>
<dbReference type="AlphaFoldDB" id="A0A0W8DRD1"/>
<accession>A0A0W8DRD1</accession>
<comment type="caution">
    <text evidence="1">The sequence shown here is derived from an EMBL/GenBank/DDBJ whole genome shotgun (WGS) entry which is preliminary data.</text>
</comment>
<evidence type="ECO:0000313" key="2">
    <source>
        <dbReference type="Proteomes" id="UP000054636"/>
    </source>
</evidence>
<evidence type="ECO:0000313" key="1">
    <source>
        <dbReference type="EMBL" id="KUF98927.1"/>
    </source>
</evidence>
<dbReference type="Proteomes" id="UP000054636">
    <property type="component" value="Unassembled WGS sequence"/>
</dbReference>
<dbReference type="EMBL" id="LNFP01000048">
    <property type="protein sequence ID" value="KUF98927.1"/>
    <property type="molecule type" value="Genomic_DNA"/>
</dbReference>
<sequence>MDTLQLLAAAVIQRLATLSSIAVHGVFGFYPSAQQQLAQFLFVGLGHKKPNREFLKENKQLLCKFHRFRLEIHLDGDPKCSPRQSSFRLVQIRFEIVDQSGKRLRQFEYQATLQSGNESGYHEFLVDPAARIVRCNVFTGYEERKFEFSRGIGSVCHRCDSVQLRFSEEELQPSTSSTGILARLLRQDISVEFFQALSGIVAEFCKDYSIFRDPIVDLPFQILVVLARSVEFPPIGQMDVMSLENLTTWFPTKPTVSNFKAIIPPVLNLIQKLRQLVCVSEVEHESVLGSDSGSSSFLEKIVELVGDVEIRDLTANTLNTLFIENSDLLLCLCGQFNSEQSSETTFLSLVAIAIRRNVVHCQTFLTPTAQTLLRSVFDAGIQKSTAQPELRSSLIYFASLVIVRLTRCPIGDNLMNALDFFSRISFEMFSRHPTADEFSTGAVENLILSCSFFFDGLPTFVAVHADTREFLRYEALFSASNVAEDELTIAETLLMFLGRTPSNGIDTSGVIDGQISYDSYDRLAASILEALVEKLSSRKIFEQTFLQLLDSRYQQKGKTIAKAFEEQCLVGMRKCIDLTRYDFQSELNALRLTYYSSIRAGVRTGIIPPQCSGVFQRFDQEHLLPSESLQWHKNQIGESEKTHRHRSFLRHEQNLATSPSKFFQAEDSKFDLELRELILFTNEHSELLSVLTVNRKKALTSAIRVATQNARVLMAFHSMASLALDFYIDTAMKLQNEKKKTKRNYQRRMSAIVNIGNDEQKFFLEWLLLLEQLAGLLCSGLHELDATYYIEIARQFRSLILDLPIFLRKIERMGTHSRQQALMLFLDNLHRLLKRATNRNELRVVAANGSGIVDQTKPIRERLRKLDVHISTSLAALLESKEGMDNLSRMLIAMQYMWRRIMGILPLKRRWRAQEKQSAF</sequence>
<name>A0A0W8DRD1_PHYNI</name>
<proteinExistence type="predicted"/>
<reference evidence="1 2" key="1">
    <citation type="submission" date="2015-11" db="EMBL/GenBank/DDBJ databases">
        <title>Genomes and virulence difference between two physiological races of Phytophthora nicotianae.</title>
        <authorList>
            <person name="Liu H."/>
            <person name="Ma X."/>
            <person name="Yu H."/>
            <person name="Fang D."/>
            <person name="Li Y."/>
            <person name="Wang X."/>
            <person name="Wang W."/>
            <person name="Dong Y."/>
            <person name="Xiao B."/>
        </authorList>
    </citation>
    <scope>NUCLEOTIDE SEQUENCE [LARGE SCALE GENOMIC DNA]</scope>
    <source>
        <strain evidence="2">race 1</strain>
    </source>
</reference>